<organism evidence="2 3">
    <name type="scientific">Lactobacillus gigeriorum DSM 23908 = CRBIP 24.85</name>
    <dbReference type="NCBI Taxonomy" id="1423751"/>
    <lineage>
        <taxon>Bacteria</taxon>
        <taxon>Bacillati</taxon>
        <taxon>Bacillota</taxon>
        <taxon>Bacilli</taxon>
        <taxon>Lactobacillales</taxon>
        <taxon>Lactobacillaceae</taxon>
        <taxon>Lactobacillus</taxon>
    </lineage>
</organism>
<dbReference type="AlphaFoldDB" id="I7J1M0"/>
<evidence type="ECO:0000313" key="3">
    <source>
        <dbReference type="Proteomes" id="UP000009326"/>
    </source>
</evidence>
<keyword evidence="1" id="KW-0472">Membrane</keyword>
<reference evidence="2 3" key="1">
    <citation type="submission" date="2012-06" db="EMBL/GenBank/DDBJ databases">
        <title>Draft genome sequence of Lactobacillus gigeriorum CRBIP 24.85T, isolated from chicken crop.</title>
        <authorList>
            <person name="Cousin S."/>
            <person name="Ma L."/>
            <person name="Creno S."/>
            <person name="Clermont D."/>
            <person name="Loux V."/>
            <person name="Bizet C."/>
            <person name="Bouchier C."/>
        </authorList>
    </citation>
    <scope>NUCLEOTIDE SEQUENCE [LARGE SCALE GENOMIC DNA]</scope>
    <source>
        <strain evidence="3">CRBIP 24.85T</strain>
    </source>
</reference>
<dbReference type="RefSeq" id="WP_008472297.1">
    <property type="nucleotide sequence ID" value="NZ_AYZO01000015.1"/>
</dbReference>
<evidence type="ECO:0000313" key="2">
    <source>
        <dbReference type="EMBL" id="CCI86377.1"/>
    </source>
</evidence>
<dbReference type="OrthoDB" id="3191381at2"/>
<dbReference type="Proteomes" id="UP000009326">
    <property type="component" value="Unassembled WGS sequence"/>
</dbReference>
<sequence>MNPIYLTIIVVLVALTFFIQFYSQYKRKKMLDKLTPLAISNKTKEFDRLIDQKEAIRSIPEYNRTILKLNSYLYRNDQEKIENLFLEANNAHFTERQKLDFYVRELMYYIDHSNKIKAKEIYAKLEKNRNFSKIRGEVELPYKILVLDETDKLDQLIEKSKHVDDPKNRAAYYMLISHIYETLKDKKQAKDYQEKAKSLLERR</sequence>
<gene>
    <name evidence="2" type="ORF">BN52_07205</name>
</gene>
<keyword evidence="1" id="KW-1133">Transmembrane helix</keyword>
<proteinExistence type="predicted"/>
<dbReference type="EMBL" id="CAKC01000017">
    <property type="protein sequence ID" value="CCI86377.1"/>
    <property type="molecule type" value="Genomic_DNA"/>
</dbReference>
<accession>I7J1M0</accession>
<name>I7J1M0_9LACO</name>
<protein>
    <submittedName>
        <fullName evidence="2">Uncharacterized protein</fullName>
    </submittedName>
</protein>
<feature type="transmembrane region" description="Helical" evidence="1">
    <location>
        <begin position="6"/>
        <end position="23"/>
    </location>
</feature>
<keyword evidence="1" id="KW-0812">Transmembrane</keyword>
<evidence type="ECO:0000256" key="1">
    <source>
        <dbReference type="SAM" id="Phobius"/>
    </source>
</evidence>
<comment type="caution">
    <text evidence="2">The sequence shown here is derived from an EMBL/GenBank/DDBJ whole genome shotgun (WGS) entry which is preliminary data.</text>
</comment>